<dbReference type="SUPFAM" id="SSF53756">
    <property type="entry name" value="UDP-Glycosyltransferase/glycogen phosphorylase"/>
    <property type="match status" value="1"/>
</dbReference>
<gene>
    <name evidence="3" type="primary">GT4</name>
    <name evidence="3" type="ORF">MA16_Dca004917</name>
</gene>
<dbReference type="Pfam" id="PF00201">
    <property type="entry name" value="UDPGT"/>
    <property type="match status" value="1"/>
</dbReference>
<dbReference type="InterPro" id="IPR050481">
    <property type="entry name" value="UDP-glycosyltransf_plant"/>
</dbReference>
<evidence type="ECO:0000256" key="2">
    <source>
        <dbReference type="ARBA" id="ARBA00022679"/>
    </source>
</evidence>
<reference evidence="3 4" key="1">
    <citation type="journal article" date="2016" name="Sci. Rep.">
        <title>The Dendrobium catenatum Lindl. genome sequence provides insights into polysaccharide synthase, floral development and adaptive evolution.</title>
        <authorList>
            <person name="Zhang G.Q."/>
            <person name="Xu Q."/>
            <person name="Bian C."/>
            <person name="Tsai W.C."/>
            <person name="Yeh C.M."/>
            <person name="Liu K.W."/>
            <person name="Yoshida K."/>
            <person name="Zhang L.S."/>
            <person name="Chang S.B."/>
            <person name="Chen F."/>
            <person name="Shi Y."/>
            <person name="Su Y.Y."/>
            <person name="Zhang Y.Q."/>
            <person name="Chen L.J."/>
            <person name="Yin Y."/>
            <person name="Lin M."/>
            <person name="Huang H."/>
            <person name="Deng H."/>
            <person name="Wang Z.W."/>
            <person name="Zhu S.L."/>
            <person name="Zhao X."/>
            <person name="Deng C."/>
            <person name="Niu S.C."/>
            <person name="Huang J."/>
            <person name="Wang M."/>
            <person name="Liu G.H."/>
            <person name="Yang H.J."/>
            <person name="Xiao X.J."/>
            <person name="Hsiao Y.Y."/>
            <person name="Wu W.L."/>
            <person name="Chen Y.Y."/>
            <person name="Mitsuda N."/>
            <person name="Ohme-Takagi M."/>
            <person name="Luo Y.B."/>
            <person name="Van de Peer Y."/>
            <person name="Liu Z.J."/>
        </authorList>
    </citation>
    <scope>NUCLEOTIDE SEQUENCE [LARGE SCALE GENOMIC DNA]</scope>
    <source>
        <tissue evidence="3">The whole plant</tissue>
    </source>
</reference>
<dbReference type="Proteomes" id="UP000233837">
    <property type="component" value="Unassembled WGS sequence"/>
</dbReference>
<protein>
    <submittedName>
        <fullName evidence="3">UDP-rhamnose:rhamnosyltransferase 1</fullName>
    </submittedName>
</protein>
<name>A0A2I0WGD3_9ASPA</name>
<dbReference type="STRING" id="906689.A0A2I0WGD3"/>
<sequence length="462" mass="51720">MIDQLHTDPSMEEEPGKLHVVMLPWLAMGHLLPFFQLSKHLSAKGIRISFFSTPSNIHRLLSIPETLNPLLNFIPCSPPPINGAPSSTIDNTIDLRSDAARPLLQEAYAGFEHHLTSFLSDPSHPKPDWIIYDFGALNWAPSLASRFNVSSAYFCLINAAAVTFFIRANDFDSPETLTKVPDSIPFPTTVAFRPFEARQMCSVLPKKTDQTESKPRSSSQLTLIRTCKEFEEKWVDLLGNDGYLPVGFLLPSIDKAEESEAWMRICEWLDEQKEHSVIYAAFGSEVILTTEQIDEIALGFEKSGLPFVWVLRMGSPPQGFEERIAGRGLVWRGWVPQARLLAHRAVGGFLTHGGWSSVVEGMVVGAAMVILPMQFDQGLTARHLAESGYAVEVARNDEDGSFSAEEIARKLRMVMVEEEGEELRKNARKGKEIFGSQKLQEEYITELVKILLQKRTMVSESV</sequence>
<dbReference type="CDD" id="cd03784">
    <property type="entry name" value="GT1_Gtf-like"/>
    <property type="match status" value="1"/>
</dbReference>
<reference evidence="3 4" key="2">
    <citation type="journal article" date="2017" name="Nature">
        <title>The Apostasia genome and the evolution of orchids.</title>
        <authorList>
            <person name="Zhang G.Q."/>
            <person name="Liu K.W."/>
            <person name="Li Z."/>
            <person name="Lohaus R."/>
            <person name="Hsiao Y.Y."/>
            <person name="Niu S.C."/>
            <person name="Wang J.Y."/>
            <person name="Lin Y.C."/>
            <person name="Xu Q."/>
            <person name="Chen L.J."/>
            <person name="Yoshida K."/>
            <person name="Fujiwara S."/>
            <person name="Wang Z.W."/>
            <person name="Zhang Y.Q."/>
            <person name="Mitsuda N."/>
            <person name="Wang M."/>
            <person name="Liu G.H."/>
            <person name="Pecoraro L."/>
            <person name="Huang H.X."/>
            <person name="Xiao X.J."/>
            <person name="Lin M."/>
            <person name="Wu X.Y."/>
            <person name="Wu W.L."/>
            <person name="Chen Y.Y."/>
            <person name="Chang S.B."/>
            <person name="Sakamoto S."/>
            <person name="Ohme-Takagi M."/>
            <person name="Yagi M."/>
            <person name="Zeng S.J."/>
            <person name="Shen C.Y."/>
            <person name="Yeh C.M."/>
            <person name="Luo Y.B."/>
            <person name="Tsai W.C."/>
            <person name="Van de Peer Y."/>
            <person name="Liu Z.J."/>
        </authorList>
    </citation>
    <scope>NUCLEOTIDE SEQUENCE [LARGE SCALE GENOMIC DNA]</scope>
    <source>
        <tissue evidence="3">The whole plant</tissue>
    </source>
</reference>
<keyword evidence="4" id="KW-1185">Reference proteome</keyword>
<dbReference type="PANTHER" id="PTHR48049:SF57">
    <property type="entry name" value="UDP-GLYCOSYLTRANSFERASE 91C1-LIKE"/>
    <property type="match status" value="1"/>
</dbReference>
<evidence type="ECO:0000313" key="3">
    <source>
        <dbReference type="EMBL" id="PKU74726.1"/>
    </source>
</evidence>
<evidence type="ECO:0000313" key="4">
    <source>
        <dbReference type="Proteomes" id="UP000233837"/>
    </source>
</evidence>
<proteinExistence type="inferred from homology"/>
<organism evidence="3 4">
    <name type="scientific">Dendrobium catenatum</name>
    <dbReference type="NCBI Taxonomy" id="906689"/>
    <lineage>
        <taxon>Eukaryota</taxon>
        <taxon>Viridiplantae</taxon>
        <taxon>Streptophyta</taxon>
        <taxon>Embryophyta</taxon>
        <taxon>Tracheophyta</taxon>
        <taxon>Spermatophyta</taxon>
        <taxon>Magnoliopsida</taxon>
        <taxon>Liliopsida</taxon>
        <taxon>Asparagales</taxon>
        <taxon>Orchidaceae</taxon>
        <taxon>Epidendroideae</taxon>
        <taxon>Malaxideae</taxon>
        <taxon>Dendrobiinae</taxon>
        <taxon>Dendrobium</taxon>
    </lineage>
</organism>
<dbReference type="Gene3D" id="3.40.50.2000">
    <property type="entry name" value="Glycogen Phosphorylase B"/>
    <property type="match status" value="2"/>
</dbReference>
<evidence type="ECO:0000256" key="1">
    <source>
        <dbReference type="ARBA" id="ARBA00009995"/>
    </source>
</evidence>
<comment type="similarity">
    <text evidence="1">Belongs to the UDP-glycosyltransferase family.</text>
</comment>
<dbReference type="GO" id="GO:0035251">
    <property type="term" value="F:UDP-glucosyltransferase activity"/>
    <property type="evidence" value="ECO:0007669"/>
    <property type="project" value="InterPro"/>
</dbReference>
<dbReference type="OrthoDB" id="5835829at2759"/>
<dbReference type="InterPro" id="IPR002213">
    <property type="entry name" value="UDP_glucos_trans"/>
</dbReference>
<dbReference type="PANTHER" id="PTHR48049">
    <property type="entry name" value="GLYCOSYLTRANSFERASE"/>
    <property type="match status" value="1"/>
</dbReference>
<dbReference type="AlphaFoldDB" id="A0A2I0WGD3"/>
<keyword evidence="2 3" id="KW-0808">Transferase</keyword>
<dbReference type="EMBL" id="KZ502668">
    <property type="protein sequence ID" value="PKU74726.1"/>
    <property type="molecule type" value="Genomic_DNA"/>
</dbReference>
<accession>A0A2I0WGD3</accession>
<dbReference type="FunFam" id="3.40.50.2000:FF:000037">
    <property type="entry name" value="Glycosyltransferase"/>
    <property type="match status" value="1"/>
</dbReference>